<feature type="transmembrane region" description="Helical" evidence="2">
    <location>
        <begin position="935"/>
        <end position="953"/>
    </location>
</feature>
<dbReference type="RefSeq" id="WP_260191395.1">
    <property type="nucleotide sequence ID" value="NZ_JAFFZE010000010.1"/>
</dbReference>
<reference evidence="3 4" key="1">
    <citation type="submission" date="2021-02" db="EMBL/GenBank/DDBJ databases">
        <title>Actinophytocola xerophila sp. nov., isolated from soil of cotton cropping field.</title>
        <authorList>
            <person name="Huang R."/>
            <person name="Chen X."/>
            <person name="Ge X."/>
            <person name="Liu W."/>
        </authorList>
    </citation>
    <scope>NUCLEOTIDE SEQUENCE [LARGE SCALE GENOMIC DNA]</scope>
    <source>
        <strain evidence="3 4">S1-96</strain>
    </source>
</reference>
<keyword evidence="2" id="KW-0472">Membrane</keyword>
<evidence type="ECO:0000313" key="4">
    <source>
        <dbReference type="Proteomes" id="UP001156441"/>
    </source>
</evidence>
<feature type="transmembrane region" description="Helical" evidence="2">
    <location>
        <begin position="423"/>
        <end position="443"/>
    </location>
</feature>
<keyword evidence="2" id="KW-1133">Transmembrane helix</keyword>
<feature type="transmembrane region" description="Helical" evidence="2">
    <location>
        <begin position="228"/>
        <end position="260"/>
    </location>
</feature>
<proteinExistence type="predicted"/>
<dbReference type="InterPro" id="IPR018580">
    <property type="entry name" value="Uncharacterised_YfhO"/>
</dbReference>
<gene>
    <name evidence="3" type="ORF">JT362_12915</name>
</gene>
<feature type="transmembrane region" description="Helical" evidence="2">
    <location>
        <begin position="507"/>
        <end position="528"/>
    </location>
</feature>
<feature type="transmembrane region" description="Helical" evidence="2">
    <location>
        <begin position="180"/>
        <end position="200"/>
    </location>
</feature>
<feature type="transmembrane region" description="Helical" evidence="2">
    <location>
        <begin position="40"/>
        <end position="66"/>
    </location>
</feature>
<feature type="transmembrane region" description="Helical" evidence="2">
    <location>
        <begin position="386"/>
        <end position="403"/>
    </location>
</feature>
<dbReference type="PANTHER" id="PTHR38454">
    <property type="entry name" value="INTEGRAL MEMBRANE PROTEIN-RELATED"/>
    <property type="match status" value="1"/>
</dbReference>
<keyword evidence="2" id="KW-0812">Transmembrane</keyword>
<name>A0ABT2J9R6_9PSEU</name>
<sequence length="969" mass="103075">MSERTEVPSSPGAVAAGDSTEDTGAPAATRRRRFPRPLTGITLIAAVFFMLASIGTPLLGTSVFAATDELSRFSPYYDSGLAGIPVQNTYMDDTYDAIMPNTMLYVDSVLDGNPAQWNPYNSGGTPLGAIPTYAVFSPLTIPYYLLPDWLAPAYAKLLELAVALLGGYLFLRRLSLSRPAAILGGMVFTSSAFMIMWTNWPQTRVAAMIPWVFWAAERLVQRRRPTDAVLLALPVAFMLLAGFPAVTALTLMSVGVYFLVRVFAEYWGQWRRLLGVTAGAAGAVAAGAALSAVQLLPFAKFYGGWLIEGRSQGADEHLGLPELTTAIAPHAMGSISRSDPPIWYLPHFGRNMVEAMSYVGAAAVVLVLVSVVLARTGRSLLPRGAWWVLVGMAVAWFALIYLPGPLALVNDLPVFSSNYIGRARSVLGMLLAALAAIGFELLLRNRTRVVAALRAAKLRVVYGVLVVLGAVAGIVVVWRAGLEAASSRDAAAGTDPVSRVDHLNEQMLIGLGFLGLAVLGAVLLYATAGRTGLGWRVTRFGAAAVLPVLVAVQGFSLTNAYYPRVDKDTFYPTTDVHAFLAENLGHQRFTGTGNAMIMGVDTAKKLRALTGHTFIDENFAELVRGIPRDPIPYPTHIRLKPTMDVASSPVLDRLGVRYFVTSPRSWIFGAPRIARGDGSPVTVADGTAVSRPVPGTGPVRAVGFVPTTSIPEQDVDPDRLVEVVVTDASGATVATAQRLTHEMTANEPFLIPVDADDVPADAKLTATFTLHTGAALTVRGADGAMAVSKVMPADDGLTVAHAGSSVVWERTTALPRIRWASSAISTPYPNERVRLLAGGAVDPDQVVLNEHGAPTDGEPADVEVTQDGFDVIEATVDARGAGYLVVADALQAGWEVTVDGEPAELVPADHGVVAVAVPEGRHTVSLRYAAPYDNAGLWLTVGTGVVLVGLVVLDQLLLRRQRRRPGPTE</sequence>
<comment type="caution">
    <text evidence="3">The sequence shown here is derived from an EMBL/GenBank/DDBJ whole genome shotgun (WGS) entry which is preliminary data.</text>
</comment>
<feature type="transmembrane region" description="Helical" evidence="2">
    <location>
        <begin position="355"/>
        <end position="374"/>
    </location>
</feature>
<evidence type="ECO:0000256" key="1">
    <source>
        <dbReference type="SAM" id="MobiDB-lite"/>
    </source>
</evidence>
<dbReference type="PANTHER" id="PTHR38454:SF1">
    <property type="entry name" value="INTEGRAL MEMBRANE PROTEIN"/>
    <property type="match status" value="1"/>
</dbReference>
<feature type="transmembrane region" description="Helical" evidence="2">
    <location>
        <begin position="272"/>
        <end position="296"/>
    </location>
</feature>
<dbReference type="Proteomes" id="UP001156441">
    <property type="component" value="Unassembled WGS sequence"/>
</dbReference>
<feature type="transmembrane region" description="Helical" evidence="2">
    <location>
        <begin position="153"/>
        <end position="171"/>
    </location>
</feature>
<feature type="region of interest" description="Disordered" evidence="1">
    <location>
        <begin position="1"/>
        <end position="32"/>
    </location>
</feature>
<dbReference type="EMBL" id="JAFFZE010000010">
    <property type="protein sequence ID" value="MCT2584019.1"/>
    <property type="molecule type" value="Genomic_DNA"/>
</dbReference>
<organism evidence="3 4">
    <name type="scientific">Actinophytocola gossypii</name>
    <dbReference type="NCBI Taxonomy" id="2812003"/>
    <lineage>
        <taxon>Bacteria</taxon>
        <taxon>Bacillati</taxon>
        <taxon>Actinomycetota</taxon>
        <taxon>Actinomycetes</taxon>
        <taxon>Pseudonocardiales</taxon>
        <taxon>Pseudonocardiaceae</taxon>
    </lineage>
</organism>
<feature type="transmembrane region" description="Helical" evidence="2">
    <location>
        <begin position="455"/>
        <end position="478"/>
    </location>
</feature>
<feature type="transmembrane region" description="Helical" evidence="2">
    <location>
        <begin position="540"/>
        <end position="562"/>
    </location>
</feature>
<evidence type="ECO:0000313" key="3">
    <source>
        <dbReference type="EMBL" id="MCT2584019.1"/>
    </source>
</evidence>
<keyword evidence="4" id="KW-1185">Reference proteome</keyword>
<accession>A0ABT2J9R6</accession>
<protein>
    <submittedName>
        <fullName evidence="3">YfhO family protein</fullName>
    </submittedName>
</protein>
<evidence type="ECO:0000256" key="2">
    <source>
        <dbReference type="SAM" id="Phobius"/>
    </source>
</evidence>
<dbReference type="Pfam" id="PF09586">
    <property type="entry name" value="YfhO"/>
    <property type="match status" value="1"/>
</dbReference>